<reference evidence="2" key="3">
    <citation type="journal article" date="2023" name="Int. J. Syst. Evol. Microbiol.">
        <title>Sellimonas catena sp. nov., isolated from human faeces.</title>
        <authorList>
            <person name="Hisatomi A."/>
            <person name="Ohkuma M."/>
            <person name="Sakamoto M."/>
        </authorList>
    </citation>
    <scope>NUCLEOTIDE SEQUENCE</scope>
    <source>
        <strain evidence="2">18CBH55</strain>
    </source>
</reference>
<sequence length="373" mass="41536">MERIKTEMTSKERLTAYQKGEEVDRIPVTLTASETGPLMYGIPISKCYFSVENMVEVETRLAEDFGIDNMGMGLGLRTLPEALGCKLKYSEKNVSYIEKPAIESYAELEGRALPDITKDGRLPILVEAFERLIERFHEEKVISTGMAGPFTTAVSLVGTERFLRDSVRHPEEIGKLLRYSTDCVISCARDLHKRLGISISLSEPMASANIISKKQFRTLVLPYLSETVEEMNRFQGGTGIHICGKTKDRWDAIVESGISSFSIDNCENMKELKEAYGNEIGISGNVEPVDVLKNGTPEMIRESVIRCLAEAADNPRGFTLCPGCTTPVMTPKENLIALLNSAWIYGRHARKGRMPEGMKMIEYGGNKADEQTE</sequence>
<reference evidence="2" key="2">
    <citation type="submission" date="2022-11" db="EMBL/GenBank/DDBJ databases">
        <title>Draft genome sequence of Sellimonas catena strain 18CBH55.</title>
        <authorList>
            <person name="Atsushi H."/>
            <person name="Moriya O."/>
            <person name="Mitsuo S."/>
        </authorList>
    </citation>
    <scope>NUCLEOTIDE SEQUENCE</scope>
    <source>
        <strain evidence="2">18CBH55</strain>
    </source>
</reference>
<keyword evidence="2" id="KW-0489">Methyltransferase</keyword>
<dbReference type="GO" id="GO:0004853">
    <property type="term" value="F:uroporphyrinogen decarboxylase activity"/>
    <property type="evidence" value="ECO:0007669"/>
    <property type="project" value="InterPro"/>
</dbReference>
<evidence type="ECO:0000259" key="1">
    <source>
        <dbReference type="Pfam" id="PF01208"/>
    </source>
</evidence>
<dbReference type="Gene3D" id="3.20.20.210">
    <property type="match status" value="1"/>
</dbReference>
<dbReference type="RefSeq" id="WP_281844796.1">
    <property type="nucleotide sequence ID" value="NZ_BSCH01000006.1"/>
</dbReference>
<dbReference type="PANTHER" id="PTHR47099:SF1">
    <property type="entry name" value="METHYLCOBAMIDE:COM METHYLTRANSFERASE MTBA"/>
    <property type="match status" value="1"/>
</dbReference>
<keyword evidence="2" id="KW-0808">Transferase</keyword>
<dbReference type="GO" id="GO:0008168">
    <property type="term" value="F:methyltransferase activity"/>
    <property type="evidence" value="ECO:0007669"/>
    <property type="project" value="UniProtKB-KW"/>
</dbReference>
<name>A0A9W6CC10_9FIRM</name>
<dbReference type="Pfam" id="PF01208">
    <property type="entry name" value="URO-D"/>
    <property type="match status" value="1"/>
</dbReference>
<dbReference type="GO" id="GO:0032259">
    <property type="term" value="P:methylation"/>
    <property type="evidence" value="ECO:0007669"/>
    <property type="project" value="UniProtKB-KW"/>
</dbReference>
<dbReference type="PANTHER" id="PTHR47099">
    <property type="entry name" value="METHYLCOBAMIDE:COM METHYLTRANSFERASE MTBA"/>
    <property type="match status" value="1"/>
</dbReference>
<dbReference type="InterPro" id="IPR038071">
    <property type="entry name" value="UROD/MetE-like_sf"/>
</dbReference>
<protein>
    <submittedName>
        <fullName evidence="2">Methylcobamide:CoM methyltransferase</fullName>
    </submittedName>
</protein>
<evidence type="ECO:0000313" key="3">
    <source>
        <dbReference type="Proteomes" id="UP001145094"/>
    </source>
</evidence>
<dbReference type="CDD" id="cd03465">
    <property type="entry name" value="URO-D_like"/>
    <property type="match status" value="1"/>
</dbReference>
<feature type="domain" description="Uroporphyrinogen decarboxylase (URO-D)" evidence="1">
    <location>
        <begin position="9"/>
        <end position="341"/>
    </location>
</feature>
<gene>
    <name evidence="2" type="ORF">Selli2_12020</name>
</gene>
<dbReference type="SUPFAM" id="SSF51726">
    <property type="entry name" value="UROD/MetE-like"/>
    <property type="match status" value="1"/>
</dbReference>
<dbReference type="InterPro" id="IPR052024">
    <property type="entry name" value="Methanogen_methyltrans"/>
</dbReference>
<accession>A0A9W6CC10</accession>
<reference evidence="2" key="1">
    <citation type="submission" date="2022-11" db="EMBL/GenBank/DDBJ databases">
        <title>Draft genome sequence of Sellimonas catena strain 18CBH55.</title>
        <authorList>
            <person name="Hisatomi A."/>
            <person name="Ohkuma M."/>
            <person name="Sakamoto M."/>
        </authorList>
    </citation>
    <scope>NUCLEOTIDE SEQUENCE</scope>
    <source>
        <strain evidence="2">18CBH55</strain>
    </source>
</reference>
<organism evidence="2 3">
    <name type="scientific">Sellimonas catena</name>
    <dbReference type="NCBI Taxonomy" id="2994035"/>
    <lineage>
        <taxon>Bacteria</taxon>
        <taxon>Bacillati</taxon>
        <taxon>Bacillota</taxon>
        <taxon>Clostridia</taxon>
        <taxon>Lachnospirales</taxon>
        <taxon>Lachnospiraceae</taxon>
        <taxon>Sellimonas</taxon>
    </lineage>
</organism>
<dbReference type="EMBL" id="BSCH01000006">
    <property type="protein sequence ID" value="GLG89775.1"/>
    <property type="molecule type" value="Genomic_DNA"/>
</dbReference>
<dbReference type="AlphaFoldDB" id="A0A9W6CC10"/>
<comment type="caution">
    <text evidence="2">The sequence shown here is derived from an EMBL/GenBank/DDBJ whole genome shotgun (WGS) entry which is preliminary data.</text>
</comment>
<dbReference type="InterPro" id="IPR000257">
    <property type="entry name" value="Uroporphyrinogen_deCOase"/>
</dbReference>
<proteinExistence type="predicted"/>
<evidence type="ECO:0000313" key="2">
    <source>
        <dbReference type="EMBL" id="GLG89775.1"/>
    </source>
</evidence>
<dbReference type="Proteomes" id="UP001145094">
    <property type="component" value="Unassembled WGS sequence"/>
</dbReference>
<dbReference type="GO" id="GO:0006779">
    <property type="term" value="P:porphyrin-containing compound biosynthetic process"/>
    <property type="evidence" value="ECO:0007669"/>
    <property type="project" value="InterPro"/>
</dbReference>